<proteinExistence type="predicted"/>
<evidence type="ECO:0000313" key="3">
    <source>
        <dbReference type="Proteomes" id="UP000194127"/>
    </source>
</evidence>
<dbReference type="Gene3D" id="3.40.30.10">
    <property type="entry name" value="Glutaredoxin"/>
    <property type="match status" value="1"/>
</dbReference>
<dbReference type="PANTHER" id="PTHR46052">
    <property type="entry name" value="PHOSDUCIN-LIKE PROTEIN"/>
    <property type="match status" value="1"/>
</dbReference>
<sequence>MSYVGMRRRLWVPWITERQYILSCHAWPSITHRLLYCSSPAPTFAFKSCSATQSYTDTLFIHWSSDYRMDGNIEELVLSGKLFNPPSRSSSPVRSRSPSPVHWPNDDADYDYDSDAERRRAIEERIAAQEQPESIGMGPGRTGVKGVLRDHAEAAALARLDRTQEIMELNKAMEKASLGGKTWAEEERERLAEKAALEGKASLLMEGRGTRKGHFGHLMEVGVRSFVQAVEEDRSVFVVVHIYDPSLERCASLDENLSRLARTYLSTKFIRARAGALGFASTSSTSRGDHLRPFPMTRSRSRQILVPGRYSSAADEDDPYAGLDSDDSEDENRDDEGWEDDTVDTDVLPTMLVYRGGVLEHTWVRVDWEAKSGIEELLTRYNILRDSNAAGGVSASRGYSPSFDDDDLDDGELVFGGSDDEN</sequence>
<feature type="compositionally biased region" description="Acidic residues" evidence="1">
    <location>
        <begin position="314"/>
        <end position="342"/>
    </location>
</feature>
<dbReference type="InterPro" id="IPR051499">
    <property type="entry name" value="Phosducin-like_reg"/>
</dbReference>
<dbReference type="PANTHER" id="PTHR46052:SF1">
    <property type="entry name" value="PHOSDUCIN-LIKE PROTEIN"/>
    <property type="match status" value="1"/>
</dbReference>
<feature type="region of interest" description="Disordered" evidence="1">
    <location>
        <begin position="390"/>
        <end position="422"/>
    </location>
</feature>
<accession>A0A1X6N5R9</accession>
<dbReference type="SUPFAM" id="SSF52833">
    <property type="entry name" value="Thioredoxin-like"/>
    <property type="match status" value="1"/>
</dbReference>
<feature type="region of interest" description="Disordered" evidence="1">
    <location>
        <begin position="85"/>
        <end position="112"/>
    </location>
</feature>
<dbReference type="RefSeq" id="XP_024340751.1">
    <property type="nucleotide sequence ID" value="XM_024478680.1"/>
</dbReference>
<dbReference type="OrthoDB" id="70588at2759"/>
<feature type="compositionally biased region" description="Acidic residues" evidence="1">
    <location>
        <begin position="403"/>
        <end position="422"/>
    </location>
</feature>
<evidence type="ECO:0008006" key="4">
    <source>
        <dbReference type="Google" id="ProtNLM"/>
    </source>
</evidence>
<gene>
    <name evidence="2" type="ORF">POSPLADRAFT_1045105</name>
</gene>
<dbReference type="InterPro" id="IPR036249">
    <property type="entry name" value="Thioredoxin-like_sf"/>
</dbReference>
<dbReference type="Proteomes" id="UP000194127">
    <property type="component" value="Unassembled WGS sequence"/>
</dbReference>
<reference evidence="2 3" key="1">
    <citation type="submission" date="2017-04" db="EMBL/GenBank/DDBJ databases">
        <title>Genome Sequence of the Model Brown-Rot Fungus Postia placenta SB12.</title>
        <authorList>
            <consortium name="DOE Joint Genome Institute"/>
            <person name="Gaskell J."/>
            <person name="Kersten P."/>
            <person name="Larrondo L.F."/>
            <person name="Canessa P."/>
            <person name="Martinez D."/>
            <person name="Hibbett D."/>
            <person name="Schmoll M."/>
            <person name="Kubicek C.P."/>
            <person name="Martinez A.T."/>
            <person name="Yadav J."/>
            <person name="Master E."/>
            <person name="Magnuson J.K."/>
            <person name="James T."/>
            <person name="Yaver D."/>
            <person name="Berka R."/>
            <person name="Labutti K."/>
            <person name="Lipzen A."/>
            <person name="Aerts A."/>
            <person name="Barry K."/>
            <person name="Henrissat B."/>
            <person name="Blanchette R."/>
            <person name="Grigoriev I."/>
            <person name="Cullen D."/>
        </authorList>
    </citation>
    <scope>NUCLEOTIDE SEQUENCE [LARGE SCALE GENOMIC DNA]</scope>
    <source>
        <strain evidence="2 3">MAD-698-R-SB12</strain>
    </source>
</reference>
<feature type="region of interest" description="Disordered" evidence="1">
    <location>
        <begin position="309"/>
        <end position="342"/>
    </location>
</feature>
<keyword evidence="3" id="KW-1185">Reference proteome</keyword>
<organism evidence="2 3">
    <name type="scientific">Postia placenta MAD-698-R-SB12</name>
    <dbReference type="NCBI Taxonomy" id="670580"/>
    <lineage>
        <taxon>Eukaryota</taxon>
        <taxon>Fungi</taxon>
        <taxon>Dikarya</taxon>
        <taxon>Basidiomycota</taxon>
        <taxon>Agaricomycotina</taxon>
        <taxon>Agaricomycetes</taxon>
        <taxon>Polyporales</taxon>
        <taxon>Adustoporiaceae</taxon>
        <taxon>Rhodonia</taxon>
    </lineage>
</organism>
<evidence type="ECO:0000256" key="1">
    <source>
        <dbReference type="SAM" id="MobiDB-lite"/>
    </source>
</evidence>
<evidence type="ECO:0000313" key="2">
    <source>
        <dbReference type="EMBL" id="OSX63957.1"/>
    </source>
</evidence>
<dbReference type="AlphaFoldDB" id="A0A1X6N5R9"/>
<dbReference type="EMBL" id="KZ110594">
    <property type="protein sequence ID" value="OSX63957.1"/>
    <property type="molecule type" value="Genomic_DNA"/>
</dbReference>
<name>A0A1X6N5R9_9APHY</name>
<protein>
    <recommendedName>
        <fullName evidence="4">Phosducin thioredoxin-like domain-containing protein</fullName>
    </recommendedName>
</protein>
<feature type="compositionally biased region" description="Low complexity" evidence="1">
    <location>
        <begin position="85"/>
        <end position="100"/>
    </location>
</feature>
<dbReference type="STRING" id="670580.A0A1X6N5R9"/>
<dbReference type="GeneID" id="36323630"/>